<dbReference type="Pfam" id="PF14714">
    <property type="entry name" value="KH_dom-like"/>
    <property type="match status" value="1"/>
</dbReference>
<dbReference type="PRINTS" id="PR00326">
    <property type="entry name" value="GTP1OBG"/>
</dbReference>
<dbReference type="SUPFAM" id="SSF52540">
    <property type="entry name" value="P-loop containing nucleoside triphosphate hydrolases"/>
    <property type="match status" value="2"/>
</dbReference>
<dbReference type="InterPro" id="IPR031166">
    <property type="entry name" value="G_ENGA"/>
</dbReference>
<dbReference type="CDD" id="cd01894">
    <property type="entry name" value="EngA1"/>
    <property type="match status" value="1"/>
</dbReference>
<dbReference type="NCBIfam" id="TIGR00231">
    <property type="entry name" value="small_GTP"/>
    <property type="match status" value="2"/>
</dbReference>
<protein>
    <recommendedName>
        <fullName evidence="2 7">GTPase Der</fullName>
    </recommendedName>
</protein>
<keyword evidence="6 7" id="KW-0342">GTP-binding</keyword>
<dbReference type="Gene3D" id="3.30.300.20">
    <property type="match status" value="1"/>
</dbReference>
<dbReference type="GO" id="GO:0005525">
    <property type="term" value="F:GTP binding"/>
    <property type="evidence" value="ECO:0007669"/>
    <property type="project" value="UniProtKB-KW"/>
</dbReference>
<dbReference type="Gene3D" id="3.40.50.300">
    <property type="entry name" value="P-loop containing nucleotide triphosphate hydrolases"/>
    <property type="match status" value="2"/>
</dbReference>
<feature type="domain" description="EngA-type G" evidence="8">
    <location>
        <begin position="80"/>
        <end position="248"/>
    </location>
</feature>
<dbReference type="OMA" id="MRTDKRT"/>
<comment type="function">
    <text evidence="7">GTPase that plays an essential role in the late steps of ribosome biogenesis.</text>
</comment>
<sequence length="523" mass="57951">MSPLQPAFATPCPKSCFSSFTPSRLASRTAQMPCPHSPRRRPSLHLPFVARSTTALHEDPLQEDAYLDTPPVKRATSTLPIVAVVGRPNVGKSTLVNRIAGAFHDGSIVENVVGITRDRTYRPGVWNGRNFQVVDTGGLVFDDQSTFMPEIRTQALIAIREAVVVVLCVDGREGVNPLDLELASFLRRETKKSSVFVAVNKCESDAGFSQAAEFWSLGLGEPYPVSAIHGSGTGDLMDMVVEPLPPIEGEIEEDVVNIAIVGRPNVGKSSLLNLMTGENRAIVSEIPGTTRDAVDEIITVNGKQYRLIDTAGIRRRTAVTFGTEFFMINRAFKAIRRADVVLLMLDVSEASEQDRKIADRIAAEGKGCIVLANKWDLITEKDNRSYINAVGDVKDRTVCIPWAPVELVSVLEKKRIGKIIGLVEEALEQHRRRVSTAVLNEILREAVEWHKPPATKTARQGRIYYCTQVASRPPTIAMFVNEPRLFHENYRRYMEGQFRKSLGFQGTPIRLVWRGKSRPPALT</sequence>
<dbReference type="FunFam" id="3.40.50.300:FF:000040">
    <property type="entry name" value="GTPase Der"/>
    <property type="match status" value="1"/>
</dbReference>
<dbReference type="InterPro" id="IPR006073">
    <property type="entry name" value="GTP-bd"/>
</dbReference>
<keyword evidence="5 7" id="KW-0547">Nucleotide-binding</keyword>
<dbReference type="InterPro" id="IPR015946">
    <property type="entry name" value="KH_dom-like_a/b"/>
</dbReference>
<name>R7Q7V4_CHOCR</name>
<evidence type="ECO:0000256" key="7">
    <source>
        <dbReference type="RuleBase" id="RU004481"/>
    </source>
</evidence>
<evidence type="ECO:0000256" key="3">
    <source>
        <dbReference type="ARBA" id="ARBA00022517"/>
    </source>
</evidence>
<dbReference type="InterPro" id="IPR016484">
    <property type="entry name" value="GTPase_Der"/>
</dbReference>
<dbReference type="PROSITE" id="PS51712">
    <property type="entry name" value="G_ENGA"/>
    <property type="match status" value="2"/>
</dbReference>
<dbReference type="PANTHER" id="PTHR43834:SF6">
    <property type="entry name" value="GTPASE DER"/>
    <property type="match status" value="1"/>
</dbReference>
<feature type="domain" description="EngA-type G" evidence="8">
    <location>
        <begin position="256"/>
        <end position="431"/>
    </location>
</feature>
<dbReference type="CDD" id="cd01895">
    <property type="entry name" value="EngA2"/>
    <property type="match status" value="1"/>
</dbReference>
<reference evidence="10" key="1">
    <citation type="journal article" date="2013" name="Proc. Natl. Acad. Sci. U.S.A.">
        <title>Genome structure and metabolic features in the red seaweed Chondrus crispus shed light on evolution of the Archaeplastida.</title>
        <authorList>
            <person name="Collen J."/>
            <person name="Porcel B."/>
            <person name="Carre W."/>
            <person name="Ball S.G."/>
            <person name="Chaparro C."/>
            <person name="Tonon T."/>
            <person name="Barbeyron T."/>
            <person name="Michel G."/>
            <person name="Noel B."/>
            <person name="Valentin K."/>
            <person name="Elias M."/>
            <person name="Artiguenave F."/>
            <person name="Arun A."/>
            <person name="Aury J.M."/>
            <person name="Barbosa-Neto J.F."/>
            <person name="Bothwell J.H."/>
            <person name="Bouget F.Y."/>
            <person name="Brillet L."/>
            <person name="Cabello-Hurtado F."/>
            <person name="Capella-Gutierrez S."/>
            <person name="Charrier B."/>
            <person name="Cladiere L."/>
            <person name="Cock J.M."/>
            <person name="Coelho S.M."/>
            <person name="Colleoni C."/>
            <person name="Czjzek M."/>
            <person name="Da Silva C."/>
            <person name="Delage L."/>
            <person name="Denoeud F."/>
            <person name="Deschamps P."/>
            <person name="Dittami S.M."/>
            <person name="Gabaldon T."/>
            <person name="Gachon C.M."/>
            <person name="Groisillier A."/>
            <person name="Herve C."/>
            <person name="Jabbari K."/>
            <person name="Katinka M."/>
            <person name="Kloareg B."/>
            <person name="Kowalczyk N."/>
            <person name="Labadie K."/>
            <person name="Leblanc C."/>
            <person name="Lopez P.J."/>
            <person name="McLachlan D.H."/>
            <person name="Meslet-Cladiere L."/>
            <person name="Moustafa A."/>
            <person name="Nehr Z."/>
            <person name="Nyvall Collen P."/>
            <person name="Panaud O."/>
            <person name="Partensky F."/>
            <person name="Poulain J."/>
            <person name="Rensing S.A."/>
            <person name="Rousvoal S."/>
            <person name="Samson G."/>
            <person name="Symeonidi A."/>
            <person name="Weissenbach J."/>
            <person name="Zambounis A."/>
            <person name="Wincker P."/>
            <person name="Boyen C."/>
        </authorList>
    </citation>
    <scope>NUCLEOTIDE SEQUENCE [LARGE SCALE GENOMIC DNA]</scope>
    <source>
        <strain evidence="10">cv. Stackhouse</strain>
    </source>
</reference>
<evidence type="ECO:0000313" key="9">
    <source>
        <dbReference type="EMBL" id="CDF34109.1"/>
    </source>
</evidence>
<dbReference type="Proteomes" id="UP000012073">
    <property type="component" value="Unassembled WGS sequence"/>
</dbReference>
<evidence type="ECO:0000259" key="8">
    <source>
        <dbReference type="PROSITE" id="PS51712"/>
    </source>
</evidence>
<dbReference type="InterPro" id="IPR005225">
    <property type="entry name" value="Small_GTP-bd"/>
</dbReference>
<accession>R7Q7V4</accession>
<dbReference type="RefSeq" id="XP_005713928.1">
    <property type="nucleotide sequence ID" value="XM_005713871.1"/>
</dbReference>
<evidence type="ECO:0000256" key="5">
    <source>
        <dbReference type="ARBA" id="ARBA00022741"/>
    </source>
</evidence>
<dbReference type="FunFam" id="3.30.300.20:FF:000004">
    <property type="entry name" value="GTPase Der"/>
    <property type="match status" value="1"/>
</dbReference>
<dbReference type="InterPro" id="IPR027417">
    <property type="entry name" value="P-loop_NTPase"/>
</dbReference>
<dbReference type="STRING" id="2769.R7Q7V4"/>
<evidence type="ECO:0000256" key="1">
    <source>
        <dbReference type="ARBA" id="ARBA00008279"/>
    </source>
</evidence>
<dbReference type="Gramene" id="CDF34109">
    <property type="protein sequence ID" value="CDF34109"/>
    <property type="gene ID" value="CHC_T00002792001"/>
</dbReference>
<dbReference type="GeneID" id="17321649"/>
<dbReference type="KEGG" id="ccp:CHC_T00002792001"/>
<dbReference type="EMBL" id="HG001673">
    <property type="protein sequence ID" value="CDF34109.1"/>
    <property type="molecule type" value="Genomic_DNA"/>
</dbReference>
<organism evidence="9 10">
    <name type="scientific">Chondrus crispus</name>
    <name type="common">Carrageen Irish moss</name>
    <name type="synonym">Polymorpha crispa</name>
    <dbReference type="NCBI Taxonomy" id="2769"/>
    <lineage>
        <taxon>Eukaryota</taxon>
        <taxon>Rhodophyta</taxon>
        <taxon>Florideophyceae</taxon>
        <taxon>Rhodymeniophycidae</taxon>
        <taxon>Gigartinales</taxon>
        <taxon>Gigartinaceae</taxon>
        <taxon>Chondrus</taxon>
    </lineage>
</organism>
<dbReference type="PhylomeDB" id="R7Q7V4"/>
<evidence type="ECO:0000256" key="2">
    <source>
        <dbReference type="ARBA" id="ARBA00020953"/>
    </source>
</evidence>
<keyword evidence="3" id="KW-0690">Ribosome biogenesis</keyword>
<dbReference type="GO" id="GO:0043022">
    <property type="term" value="F:ribosome binding"/>
    <property type="evidence" value="ECO:0007669"/>
    <property type="project" value="TreeGrafter"/>
</dbReference>
<dbReference type="NCBIfam" id="TIGR03594">
    <property type="entry name" value="GTPase_EngA"/>
    <property type="match status" value="1"/>
</dbReference>
<comment type="similarity">
    <text evidence="1 7">Belongs to the TRAFAC class TrmE-Era-EngA-EngB-Septin-like GTPase superfamily. EngA (Der) GTPase family.</text>
</comment>
<dbReference type="AlphaFoldDB" id="R7Q7V4"/>
<dbReference type="OrthoDB" id="8954335at2759"/>
<keyword evidence="4 7" id="KW-0677">Repeat</keyword>
<keyword evidence="10" id="KW-1185">Reference proteome</keyword>
<dbReference type="InterPro" id="IPR032859">
    <property type="entry name" value="KH_dom-like"/>
</dbReference>
<dbReference type="PIRSF" id="PIRSF006485">
    <property type="entry name" value="GTP-binding_EngA"/>
    <property type="match status" value="1"/>
</dbReference>
<dbReference type="HAMAP" id="MF_00195">
    <property type="entry name" value="GTPase_Der"/>
    <property type="match status" value="1"/>
</dbReference>
<evidence type="ECO:0000313" key="10">
    <source>
        <dbReference type="Proteomes" id="UP000012073"/>
    </source>
</evidence>
<proteinExistence type="inferred from homology"/>
<evidence type="ECO:0000256" key="6">
    <source>
        <dbReference type="ARBA" id="ARBA00023134"/>
    </source>
</evidence>
<dbReference type="Pfam" id="PF01926">
    <property type="entry name" value="MMR_HSR1"/>
    <property type="match status" value="2"/>
</dbReference>
<gene>
    <name evidence="9" type="ORF">CHC_T00002792001</name>
</gene>
<dbReference type="PANTHER" id="PTHR43834">
    <property type="entry name" value="GTPASE DER"/>
    <property type="match status" value="1"/>
</dbReference>
<dbReference type="GO" id="GO:0042254">
    <property type="term" value="P:ribosome biogenesis"/>
    <property type="evidence" value="ECO:0007669"/>
    <property type="project" value="UniProtKB-KW"/>
</dbReference>
<evidence type="ECO:0000256" key="4">
    <source>
        <dbReference type="ARBA" id="ARBA00022737"/>
    </source>
</evidence>